<accession>A0ABR7LVX1</accession>
<organism evidence="2 3">
    <name type="scientific">Actinomadura alba</name>
    <dbReference type="NCBI Taxonomy" id="406431"/>
    <lineage>
        <taxon>Bacteria</taxon>
        <taxon>Bacillati</taxon>
        <taxon>Actinomycetota</taxon>
        <taxon>Actinomycetes</taxon>
        <taxon>Streptosporangiales</taxon>
        <taxon>Thermomonosporaceae</taxon>
        <taxon>Actinomadura</taxon>
    </lineage>
</organism>
<protein>
    <recommendedName>
        <fullName evidence="4">Secreted protein</fullName>
    </recommendedName>
</protein>
<evidence type="ECO:0000313" key="2">
    <source>
        <dbReference type="EMBL" id="MBC6468936.1"/>
    </source>
</evidence>
<dbReference type="EMBL" id="JABVEC010000022">
    <property type="protein sequence ID" value="MBC6468936.1"/>
    <property type="molecule type" value="Genomic_DNA"/>
</dbReference>
<keyword evidence="1" id="KW-0732">Signal</keyword>
<reference evidence="2 3" key="1">
    <citation type="submission" date="2020-06" db="EMBL/GenBank/DDBJ databases">
        <title>Actinomadura xiongansis sp. nov., isolated from soil of Baiyangdian.</title>
        <authorList>
            <person name="Zhang X."/>
        </authorList>
    </citation>
    <scope>NUCLEOTIDE SEQUENCE [LARGE SCALE GENOMIC DNA]</scope>
    <source>
        <strain evidence="2 3">HBUM206468</strain>
    </source>
</reference>
<evidence type="ECO:0008006" key="4">
    <source>
        <dbReference type="Google" id="ProtNLM"/>
    </source>
</evidence>
<evidence type="ECO:0000313" key="3">
    <source>
        <dbReference type="Proteomes" id="UP000805614"/>
    </source>
</evidence>
<sequence>MVRRSSGRLPARTAAAASIVLMSLTAATVPIGTAHAATSDWSLDLSAVDGDDVNVRYDGHALRLRSTGSGPASLDRAEASGQFVLPPRELPEPVDRVTARVDEQVSDGATVEVDVRAHLGGVAWTEWAPAGTVLPTASTRVQVRVVLTAAKAAYAAPAVSAVHLAADRSAKSGRAGGSVQAAGLTYQVYATREGLVGGTTANGHVITTRDHFVALPSRRGLSARNTGDYSVRACSPATGRCEYAPVWDVGPWNTKDDYWNPAATREMWKDLPQGRPEAQAAYQTGYNGGRDQFGRTVANPAGIDLADGTFWDGLGLTDNAWVNVTYLWTGSGPKGVVRTSGGPLNLRASASTGSAIRGLAANYANVIIECTVRGQTVTGTYGTSDLWNRVGSGHFIPDVYLNTGSNDPVAPAC</sequence>
<dbReference type="Proteomes" id="UP000805614">
    <property type="component" value="Unassembled WGS sequence"/>
</dbReference>
<proteinExistence type="predicted"/>
<name>A0ABR7LVX1_9ACTN</name>
<comment type="caution">
    <text evidence="2">The sequence shown here is derived from an EMBL/GenBank/DDBJ whole genome shotgun (WGS) entry which is preliminary data.</text>
</comment>
<keyword evidence="3" id="KW-1185">Reference proteome</keyword>
<gene>
    <name evidence="2" type="ORF">HKK74_26085</name>
</gene>
<feature type="signal peptide" evidence="1">
    <location>
        <begin position="1"/>
        <end position="36"/>
    </location>
</feature>
<evidence type="ECO:0000256" key="1">
    <source>
        <dbReference type="SAM" id="SignalP"/>
    </source>
</evidence>
<feature type="chain" id="PRO_5047445242" description="Secreted protein" evidence="1">
    <location>
        <begin position="37"/>
        <end position="413"/>
    </location>
</feature>